<feature type="transmembrane region" description="Helical" evidence="2">
    <location>
        <begin position="51"/>
        <end position="74"/>
    </location>
</feature>
<feature type="transmembrane region" description="Helical" evidence="2">
    <location>
        <begin position="439"/>
        <end position="457"/>
    </location>
</feature>
<dbReference type="Proteomes" id="UP000176603">
    <property type="component" value="Unassembled WGS sequence"/>
</dbReference>
<feature type="transmembrane region" description="Helical" evidence="2">
    <location>
        <begin position="215"/>
        <end position="236"/>
    </location>
</feature>
<feature type="transmembrane region" description="Helical" evidence="2">
    <location>
        <begin position="94"/>
        <end position="114"/>
    </location>
</feature>
<gene>
    <name evidence="3" type="ORF">A3E39_03395</name>
</gene>
<keyword evidence="2" id="KW-1133">Transmembrane helix</keyword>
<reference evidence="3 4" key="1">
    <citation type="journal article" date="2016" name="Nat. Commun.">
        <title>Thousands of microbial genomes shed light on interconnected biogeochemical processes in an aquifer system.</title>
        <authorList>
            <person name="Anantharaman K."/>
            <person name="Brown C.T."/>
            <person name="Hug L.A."/>
            <person name="Sharon I."/>
            <person name="Castelle C.J."/>
            <person name="Probst A.J."/>
            <person name="Thomas B.C."/>
            <person name="Singh A."/>
            <person name="Wilkins M.J."/>
            <person name="Karaoz U."/>
            <person name="Brodie E.L."/>
            <person name="Williams K.H."/>
            <person name="Hubbard S.S."/>
            <person name="Banfield J.F."/>
        </authorList>
    </citation>
    <scope>NUCLEOTIDE SEQUENCE [LARGE SCALE GENOMIC DNA]</scope>
</reference>
<keyword evidence="2" id="KW-0472">Membrane</keyword>
<evidence type="ECO:0000256" key="2">
    <source>
        <dbReference type="SAM" id="Phobius"/>
    </source>
</evidence>
<evidence type="ECO:0000256" key="1">
    <source>
        <dbReference type="SAM" id="MobiDB-lite"/>
    </source>
</evidence>
<proteinExistence type="predicted"/>
<dbReference type="AlphaFoldDB" id="A0A1F7UMP6"/>
<feature type="transmembrane region" description="Helical" evidence="2">
    <location>
        <begin position="469"/>
        <end position="487"/>
    </location>
</feature>
<protein>
    <submittedName>
        <fullName evidence="3">Uncharacterized protein</fullName>
    </submittedName>
</protein>
<comment type="caution">
    <text evidence="3">The sequence shown here is derived from an EMBL/GenBank/DDBJ whole genome shotgun (WGS) entry which is preliminary data.</text>
</comment>
<feature type="transmembrane region" description="Helical" evidence="2">
    <location>
        <begin position="242"/>
        <end position="268"/>
    </location>
</feature>
<feature type="transmembrane region" description="Helical" evidence="2">
    <location>
        <begin position="344"/>
        <end position="370"/>
    </location>
</feature>
<keyword evidence="2" id="KW-0812">Transmembrane</keyword>
<dbReference type="EMBL" id="MGEH01000006">
    <property type="protein sequence ID" value="OGL79556.1"/>
    <property type="molecule type" value="Genomic_DNA"/>
</dbReference>
<dbReference type="STRING" id="1802399.A3E39_03395"/>
<feature type="compositionally biased region" description="Basic and acidic residues" evidence="1">
    <location>
        <begin position="540"/>
        <end position="549"/>
    </location>
</feature>
<feature type="region of interest" description="Disordered" evidence="1">
    <location>
        <begin position="524"/>
        <end position="597"/>
    </location>
</feature>
<evidence type="ECO:0000313" key="4">
    <source>
        <dbReference type="Proteomes" id="UP000176603"/>
    </source>
</evidence>
<evidence type="ECO:0000313" key="3">
    <source>
        <dbReference type="EMBL" id="OGL79556.1"/>
    </source>
</evidence>
<organism evidence="3 4">
    <name type="scientific">Candidatus Uhrbacteria bacterium RIFCSPHIGHO2_12_FULL_60_25</name>
    <dbReference type="NCBI Taxonomy" id="1802399"/>
    <lineage>
        <taxon>Bacteria</taxon>
        <taxon>Candidatus Uhriibacteriota</taxon>
    </lineage>
</organism>
<name>A0A1F7UMP6_9BACT</name>
<feature type="transmembrane region" description="Helical" evidence="2">
    <location>
        <begin position="377"/>
        <end position="398"/>
    </location>
</feature>
<accession>A0A1F7UMP6</accession>
<sequence>MDILGFLMTLAMIGIAPRFGVDRAVRAILTDARNAGAETFNRLRRQYVHMAAKPVITITYAAIAFQLLALGLAWRFLPHVDLNKASLAEGLADSLMQATIVSLALMLWEGICAYRSRLAIPHWLRNARGVQVQFPEHLPHPEGNHELYVLPEGDEHAGQFLDRDGRFVDAAGQFLDAQGDVVDEDHAEQHERAGAPVLDPARVHLPGRFSLGWSLARMIVTFLVMGAWIATLGVMAGNTPAFMVGVTCIYGMIAVCSLLADFVAWFILKGTKLMEFVATVVSEEVLVALPGIKWSNIKAYLPEGVNILEEERLAAKVRAVPIMIALYLAVPVMLVYAWTDPVFAKYVLMFTFLAGGTGVVLATGGGANLVANQNYKFLVLMRYVLPTFVILAGIYALLPADVAPVVAGQGTNLKSAIVGYGSGAESIRVHGAWSNVGTIFLWLIVAGILAMAAKAVTPKDANGNPIRRWAGAILSFAVVLAIIGSAWRGYGLIKNASGETTVSAPKVDLRTPEQKKIEELERKLNELTTQTKTAPAEPVSTDRPKDAKPPVRYATSKAKAQKALPRLRSGQASPRGSRGSLDPTFMAEYRAITGENP</sequence>
<feature type="transmembrane region" description="Helical" evidence="2">
    <location>
        <begin position="319"/>
        <end position="338"/>
    </location>
</feature>